<proteinExistence type="predicted"/>
<accession>A0ABQ6LC93</accession>
<dbReference type="Proteomes" id="UP001239909">
    <property type="component" value="Unassembled WGS sequence"/>
</dbReference>
<feature type="compositionally biased region" description="Polar residues" evidence="1">
    <location>
        <begin position="164"/>
        <end position="175"/>
    </location>
</feature>
<evidence type="ECO:0000313" key="3">
    <source>
        <dbReference type="Proteomes" id="UP001239909"/>
    </source>
</evidence>
<keyword evidence="3" id="KW-1185">Reference proteome</keyword>
<feature type="compositionally biased region" description="Basic and acidic residues" evidence="1">
    <location>
        <begin position="134"/>
        <end position="148"/>
    </location>
</feature>
<gene>
    <name evidence="2" type="ORF">LNKW23_02010</name>
</gene>
<sequence length="175" mass="17625">MGSVWLGYGIGSTVPERTGNVKPCCAGAGGHVAICAGFGIVFLPASALGLDLPGEAPPGAAGETDQATAPCAWFGFGPGLPGLADTALPPPPLPRPAAPGTRRLAPPHRTPAGFLARGPPHRPLTDRNTLGAVPDRRAAAPSDIEHVQRPIPRNRARPGPPRSTAPSGAGTSIRG</sequence>
<dbReference type="EMBL" id="BSYI01000001">
    <property type="protein sequence ID" value="GMG80989.1"/>
    <property type="molecule type" value="Genomic_DNA"/>
</dbReference>
<comment type="caution">
    <text evidence="2">The sequence shown here is derived from an EMBL/GenBank/DDBJ whole genome shotgun (WGS) entry which is preliminary data.</text>
</comment>
<name>A0ABQ6LC93_9RHOB</name>
<organism evidence="2 3">
    <name type="scientific">Paralimibaculum aggregatum</name>
    <dbReference type="NCBI Taxonomy" id="3036245"/>
    <lineage>
        <taxon>Bacteria</taxon>
        <taxon>Pseudomonadati</taxon>
        <taxon>Pseudomonadota</taxon>
        <taxon>Alphaproteobacteria</taxon>
        <taxon>Rhodobacterales</taxon>
        <taxon>Paracoccaceae</taxon>
        <taxon>Paralimibaculum</taxon>
    </lineage>
</organism>
<evidence type="ECO:0000313" key="2">
    <source>
        <dbReference type="EMBL" id="GMG80989.1"/>
    </source>
</evidence>
<feature type="compositionally biased region" description="Pro residues" evidence="1">
    <location>
        <begin position="88"/>
        <end position="97"/>
    </location>
</feature>
<protein>
    <submittedName>
        <fullName evidence="2">Uncharacterized protein</fullName>
    </submittedName>
</protein>
<evidence type="ECO:0000256" key="1">
    <source>
        <dbReference type="SAM" id="MobiDB-lite"/>
    </source>
</evidence>
<feature type="region of interest" description="Disordered" evidence="1">
    <location>
        <begin position="83"/>
        <end position="175"/>
    </location>
</feature>
<reference evidence="2 3" key="1">
    <citation type="submission" date="2023-04" db="EMBL/GenBank/DDBJ databases">
        <title>Marinoamorphus aggregata gen. nov., sp. Nov., isolate from tissue of brittle star Ophioplocus japonicus.</title>
        <authorList>
            <person name="Kawano K."/>
            <person name="Sawayama S."/>
            <person name="Nakagawa S."/>
        </authorList>
    </citation>
    <scope>NUCLEOTIDE SEQUENCE [LARGE SCALE GENOMIC DNA]</scope>
    <source>
        <strain evidence="2 3">NKW23</strain>
    </source>
</reference>